<evidence type="ECO:0000256" key="4">
    <source>
        <dbReference type="ARBA" id="ARBA00022692"/>
    </source>
</evidence>
<organism evidence="11 12">
    <name type="scientific">Zavarzinia aquatilis</name>
    <dbReference type="NCBI Taxonomy" id="2211142"/>
    <lineage>
        <taxon>Bacteria</taxon>
        <taxon>Pseudomonadati</taxon>
        <taxon>Pseudomonadota</taxon>
        <taxon>Alphaproteobacteria</taxon>
        <taxon>Rhodospirillales</taxon>
        <taxon>Zavarziniaceae</taxon>
        <taxon>Zavarzinia</taxon>
    </lineage>
</organism>
<name>A0A317EG15_9PROT</name>
<dbReference type="AlphaFoldDB" id="A0A317EG15"/>
<feature type="transmembrane region" description="Helical" evidence="10">
    <location>
        <begin position="56"/>
        <end position="77"/>
    </location>
</feature>
<keyword evidence="12" id="KW-1185">Reference proteome</keyword>
<feature type="transmembrane region" description="Helical" evidence="10">
    <location>
        <begin position="312"/>
        <end position="332"/>
    </location>
</feature>
<keyword evidence="4 10" id="KW-0812">Transmembrane</keyword>
<dbReference type="Proteomes" id="UP000245461">
    <property type="component" value="Unassembled WGS sequence"/>
</dbReference>
<dbReference type="InterPro" id="IPR052157">
    <property type="entry name" value="BCAA_transport_permease"/>
</dbReference>
<protein>
    <submittedName>
        <fullName evidence="11">Branched-chain amino acid ABC transporter permease</fullName>
    </submittedName>
</protein>
<evidence type="ECO:0000256" key="6">
    <source>
        <dbReference type="ARBA" id="ARBA00022989"/>
    </source>
</evidence>
<evidence type="ECO:0000256" key="7">
    <source>
        <dbReference type="ARBA" id="ARBA00023136"/>
    </source>
</evidence>
<evidence type="ECO:0000313" key="11">
    <source>
        <dbReference type="EMBL" id="PWR25236.1"/>
    </source>
</evidence>
<keyword evidence="6 10" id="KW-1133">Transmembrane helix</keyword>
<keyword evidence="5" id="KW-0029">Amino-acid transport</keyword>
<feature type="transmembrane region" description="Helical" evidence="10">
    <location>
        <begin position="234"/>
        <end position="252"/>
    </location>
</feature>
<evidence type="ECO:0000256" key="1">
    <source>
        <dbReference type="ARBA" id="ARBA00004651"/>
    </source>
</evidence>
<dbReference type="Pfam" id="PF02653">
    <property type="entry name" value="BPD_transp_2"/>
    <property type="match status" value="1"/>
</dbReference>
<feature type="transmembrane region" description="Helical" evidence="10">
    <location>
        <begin position="175"/>
        <end position="203"/>
    </location>
</feature>
<evidence type="ECO:0000256" key="9">
    <source>
        <dbReference type="SAM" id="MobiDB-lite"/>
    </source>
</evidence>
<feature type="transmembrane region" description="Helical" evidence="10">
    <location>
        <begin position="89"/>
        <end position="122"/>
    </location>
</feature>
<sequence length="345" mass="35765">MPSTTTAPPGRSSSTPTASVRNRNICWSPSRTAPWPPCNATRPKPERAAMQFVVDALLRAGDLMLVTLGLSTVYALVRFPNLAQTEYATVGAFMGLLFAGFGLPLWAAALAASAITGAFAVALHRLTFAPLLKVSPVIAMIGSLAAAIIVRSVIQATAGTRSTRFDLPIEAPMTVLGAAITPTQAVILTVTAVFVAGFLLVLYRTGLGRSMRAVATQPELARACGIDSARVVDAIGFMGGAFAALGGVLLAVGSQVHFNMGQDLLLPVFAAAIVGGLGSPVGAVFGCLALAIVETLVTNLNFGFLTGDDFLYVPLAYGPAAGFCLLVLTLIVRPNGLFFRESARV</sequence>
<dbReference type="PANTHER" id="PTHR11795">
    <property type="entry name" value="BRANCHED-CHAIN AMINO ACID TRANSPORT SYSTEM PERMEASE PROTEIN LIVH"/>
    <property type="match status" value="1"/>
</dbReference>
<feature type="transmembrane region" description="Helical" evidence="10">
    <location>
        <begin position="264"/>
        <end position="292"/>
    </location>
</feature>
<dbReference type="InterPro" id="IPR001851">
    <property type="entry name" value="ABC_transp_permease"/>
</dbReference>
<dbReference type="OrthoDB" id="9778908at2"/>
<keyword evidence="3" id="KW-1003">Cell membrane</keyword>
<keyword evidence="7 10" id="KW-0472">Membrane</keyword>
<gene>
    <name evidence="11" type="ORF">DKG74_05600</name>
</gene>
<evidence type="ECO:0000256" key="8">
    <source>
        <dbReference type="ARBA" id="ARBA00037998"/>
    </source>
</evidence>
<evidence type="ECO:0000313" key="12">
    <source>
        <dbReference type="Proteomes" id="UP000245461"/>
    </source>
</evidence>
<feature type="region of interest" description="Disordered" evidence="9">
    <location>
        <begin position="1"/>
        <end position="20"/>
    </location>
</feature>
<dbReference type="PANTHER" id="PTHR11795:SF449">
    <property type="entry name" value="BRANCHED-CHAIN AMINO ACID TRANSPORT PERMEASE PROTEIN LIVH-RELATED"/>
    <property type="match status" value="1"/>
</dbReference>
<accession>A0A317EG15</accession>
<comment type="subcellular location">
    <subcellularLocation>
        <location evidence="1">Cell membrane</location>
        <topology evidence="1">Multi-pass membrane protein</topology>
    </subcellularLocation>
</comment>
<comment type="similarity">
    <text evidence="8">Belongs to the binding-protein-dependent transport system permease family. LivHM subfamily.</text>
</comment>
<dbReference type="GO" id="GO:0006865">
    <property type="term" value="P:amino acid transport"/>
    <property type="evidence" value="ECO:0007669"/>
    <property type="project" value="UniProtKB-KW"/>
</dbReference>
<reference evidence="11 12" key="1">
    <citation type="submission" date="2018-05" db="EMBL/GenBank/DDBJ databases">
        <title>Zavarzinia sp. HR-AS.</title>
        <authorList>
            <person name="Lee Y."/>
            <person name="Jeon C.O."/>
        </authorList>
    </citation>
    <scope>NUCLEOTIDE SEQUENCE [LARGE SCALE GENOMIC DNA]</scope>
    <source>
        <strain evidence="11 12">HR-AS</strain>
    </source>
</reference>
<evidence type="ECO:0000256" key="3">
    <source>
        <dbReference type="ARBA" id="ARBA00022475"/>
    </source>
</evidence>
<evidence type="ECO:0000256" key="2">
    <source>
        <dbReference type="ARBA" id="ARBA00022448"/>
    </source>
</evidence>
<dbReference type="GO" id="GO:0005886">
    <property type="term" value="C:plasma membrane"/>
    <property type="evidence" value="ECO:0007669"/>
    <property type="project" value="UniProtKB-SubCell"/>
</dbReference>
<dbReference type="GO" id="GO:0022857">
    <property type="term" value="F:transmembrane transporter activity"/>
    <property type="evidence" value="ECO:0007669"/>
    <property type="project" value="InterPro"/>
</dbReference>
<evidence type="ECO:0000256" key="10">
    <source>
        <dbReference type="SAM" id="Phobius"/>
    </source>
</evidence>
<proteinExistence type="inferred from homology"/>
<evidence type="ECO:0000256" key="5">
    <source>
        <dbReference type="ARBA" id="ARBA00022970"/>
    </source>
</evidence>
<dbReference type="CDD" id="cd06582">
    <property type="entry name" value="TM_PBP1_LivH_like"/>
    <property type="match status" value="1"/>
</dbReference>
<keyword evidence="2" id="KW-0813">Transport</keyword>
<comment type="caution">
    <text evidence="11">The sequence shown here is derived from an EMBL/GenBank/DDBJ whole genome shotgun (WGS) entry which is preliminary data.</text>
</comment>
<feature type="transmembrane region" description="Helical" evidence="10">
    <location>
        <begin position="134"/>
        <end position="154"/>
    </location>
</feature>
<dbReference type="EMBL" id="QGLE01000002">
    <property type="protein sequence ID" value="PWR25236.1"/>
    <property type="molecule type" value="Genomic_DNA"/>
</dbReference>